<keyword evidence="3" id="KW-1185">Reference proteome</keyword>
<protein>
    <submittedName>
        <fullName evidence="2">Uncharacterized protein</fullName>
    </submittedName>
</protein>
<dbReference type="AlphaFoldDB" id="A0A195FIH6"/>
<evidence type="ECO:0000313" key="3">
    <source>
        <dbReference type="Proteomes" id="UP000078541"/>
    </source>
</evidence>
<accession>A0A195FIH6</accession>
<evidence type="ECO:0000256" key="1">
    <source>
        <dbReference type="SAM" id="Coils"/>
    </source>
</evidence>
<organism evidence="2 3">
    <name type="scientific">Trachymyrmex septentrionalis</name>
    <dbReference type="NCBI Taxonomy" id="34720"/>
    <lineage>
        <taxon>Eukaryota</taxon>
        <taxon>Metazoa</taxon>
        <taxon>Ecdysozoa</taxon>
        <taxon>Arthropoda</taxon>
        <taxon>Hexapoda</taxon>
        <taxon>Insecta</taxon>
        <taxon>Pterygota</taxon>
        <taxon>Neoptera</taxon>
        <taxon>Endopterygota</taxon>
        <taxon>Hymenoptera</taxon>
        <taxon>Apocrita</taxon>
        <taxon>Aculeata</taxon>
        <taxon>Formicoidea</taxon>
        <taxon>Formicidae</taxon>
        <taxon>Myrmicinae</taxon>
        <taxon>Trachymyrmex</taxon>
    </lineage>
</organism>
<dbReference type="Proteomes" id="UP000078541">
    <property type="component" value="Unassembled WGS sequence"/>
</dbReference>
<sequence length="119" mass="15127">MINEDVNDRIIDFKVDIRMDSNHLLLCLKIKEHGEEENDPITEAEQEWEEEIIDRSRKEKRKVKKMYWRWKREKVEREDHLQERRKFRKVLEKKRREKREEEEELRNLRRRNSGYIKTY</sequence>
<name>A0A195FIH6_9HYME</name>
<proteinExistence type="predicted"/>
<evidence type="ECO:0000313" key="2">
    <source>
        <dbReference type="EMBL" id="KYN40470.1"/>
    </source>
</evidence>
<dbReference type="EMBL" id="KQ981523">
    <property type="protein sequence ID" value="KYN40470.1"/>
    <property type="molecule type" value="Genomic_DNA"/>
</dbReference>
<feature type="coiled-coil region" evidence="1">
    <location>
        <begin position="77"/>
        <end position="118"/>
    </location>
</feature>
<reference evidence="2 3" key="1">
    <citation type="submission" date="2016-03" db="EMBL/GenBank/DDBJ databases">
        <title>Trachymyrmex septentrionalis WGS genome.</title>
        <authorList>
            <person name="Nygaard S."/>
            <person name="Hu H."/>
            <person name="Boomsma J."/>
            <person name="Zhang G."/>
        </authorList>
    </citation>
    <scope>NUCLEOTIDE SEQUENCE [LARGE SCALE GENOMIC DNA]</scope>
    <source>
        <strain evidence="2">Tsep2-gDNA-1</strain>
        <tissue evidence="2">Whole body</tissue>
    </source>
</reference>
<keyword evidence="1" id="KW-0175">Coiled coil</keyword>
<gene>
    <name evidence="2" type="ORF">ALC56_05415</name>
</gene>